<keyword evidence="5 12" id="KW-0963">Cytoplasm</keyword>
<dbReference type="InterPro" id="IPR015947">
    <property type="entry name" value="PUA-like_sf"/>
</dbReference>
<dbReference type="NCBIfam" id="TIGR00046">
    <property type="entry name" value="RsmE family RNA methyltransferase"/>
    <property type="match status" value="1"/>
</dbReference>
<evidence type="ECO:0000256" key="8">
    <source>
        <dbReference type="ARBA" id="ARBA00022679"/>
    </source>
</evidence>
<dbReference type="EMBL" id="LAIU01000001">
    <property type="protein sequence ID" value="KKB26150.1"/>
    <property type="molecule type" value="Genomic_DNA"/>
</dbReference>
<comment type="subcellular location">
    <subcellularLocation>
        <location evidence="1 12">Cytoplasm</location>
    </subcellularLocation>
</comment>
<dbReference type="InterPro" id="IPR006700">
    <property type="entry name" value="RsmE"/>
</dbReference>
<sequence length="250" mass="28802">MQRYFINQNADINQRFFITEKEDIHHISTVMRNQPNDFIIVTFNHGKVYKCKIISIHNEEIEIELNEELNSDTELPVEVTICSGLLKADKYEWLLQKCTELGASHFIPVQMDRSIVKLNQNKIEKKLVRWNKIVKEAAEQSYRLIIPTIEFISNLKQVYVNIDKYDYVLVAYEDAAKEGEISQLKKTLQQFQSGNRILIVFGPEGGLSEEEVALFQGNSEIVGLGKRILRAETAPLYALSAISYEKELMG</sequence>
<keyword evidence="6 12" id="KW-0698">rRNA processing</keyword>
<dbReference type="CDD" id="cd18084">
    <property type="entry name" value="RsmE-like"/>
    <property type="match status" value="1"/>
</dbReference>
<organism evidence="15 16">
    <name type="scientific">Staphylococcus carnosus</name>
    <dbReference type="NCBI Taxonomy" id="1281"/>
    <lineage>
        <taxon>Bacteria</taxon>
        <taxon>Bacillati</taxon>
        <taxon>Bacillota</taxon>
        <taxon>Bacilli</taxon>
        <taxon>Bacillales</taxon>
        <taxon>Staphylococcaceae</taxon>
        <taxon>Staphylococcus</taxon>
    </lineage>
</organism>
<dbReference type="InterPro" id="IPR029028">
    <property type="entry name" value="Alpha/beta_knot_MTases"/>
</dbReference>
<comment type="similarity">
    <text evidence="2 12">Belongs to the RNA methyltransferase RsmE family.</text>
</comment>
<evidence type="ECO:0000256" key="2">
    <source>
        <dbReference type="ARBA" id="ARBA00005528"/>
    </source>
</evidence>
<dbReference type="Pfam" id="PF04452">
    <property type="entry name" value="Methyltrans_RNA"/>
    <property type="match status" value="1"/>
</dbReference>
<protein>
    <recommendedName>
        <fullName evidence="4 12">Ribosomal RNA small subunit methyltransferase E</fullName>
        <ecNumber evidence="3 12">2.1.1.193</ecNumber>
    </recommendedName>
</protein>
<keyword evidence="9 12" id="KW-0949">S-adenosyl-L-methionine</keyword>
<dbReference type="RefSeq" id="WP_046099256.1">
    <property type="nucleotide sequence ID" value="NZ_BKAP01000001.1"/>
</dbReference>
<comment type="function">
    <text evidence="10 12">Specifically methylates the N3 position of the uracil ring of uridine 1498 (m3U1498) in 16S rRNA. Acts on the fully assembled 30S ribosomal subunit.</text>
</comment>
<evidence type="ECO:0000259" key="14">
    <source>
        <dbReference type="Pfam" id="PF20260"/>
    </source>
</evidence>
<dbReference type="Gene3D" id="3.40.1280.10">
    <property type="match status" value="1"/>
</dbReference>
<name>A0AAJ0JQK4_STACA</name>
<proteinExistence type="inferred from homology"/>
<comment type="catalytic activity">
    <reaction evidence="11 12">
        <text>uridine(1498) in 16S rRNA + S-adenosyl-L-methionine = N(3)-methyluridine(1498) in 16S rRNA + S-adenosyl-L-homocysteine + H(+)</text>
        <dbReference type="Rhea" id="RHEA:42920"/>
        <dbReference type="Rhea" id="RHEA-COMP:10283"/>
        <dbReference type="Rhea" id="RHEA-COMP:10284"/>
        <dbReference type="ChEBI" id="CHEBI:15378"/>
        <dbReference type="ChEBI" id="CHEBI:57856"/>
        <dbReference type="ChEBI" id="CHEBI:59789"/>
        <dbReference type="ChEBI" id="CHEBI:65315"/>
        <dbReference type="ChEBI" id="CHEBI:74502"/>
        <dbReference type="EC" id="2.1.1.193"/>
    </reaction>
</comment>
<reference evidence="15 16" key="1">
    <citation type="submission" date="2015-03" db="EMBL/GenBank/DDBJ databases">
        <title>Draft Genome Sequence of S. carnosus subsp. utilis LTH 7013, Isolated from South Tirolean Ham.</title>
        <authorList>
            <person name="Mueller A."/>
            <person name="Huptas C."/>
            <person name="Wenning M."/>
            <person name="Weiss A."/>
            <person name="Schmidt H."/>
        </authorList>
    </citation>
    <scope>NUCLEOTIDE SEQUENCE [LARGE SCALE GENOMIC DNA]</scope>
    <source>
        <strain evidence="15 16">LTH7013</strain>
    </source>
</reference>
<evidence type="ECO:0000256" key="7">
    <source>
        <dbReference type="ARBA" id="ARBA00022603"/>
    </source>
</evidence>
<dbReference type="InterPro" id="IPR046887">
    <property type="entry name" value="RsmE_PUA-like"/>
</dbReference>
<dbReference type="InterPro" id="IPR029026">
    <property type="entry name" value="tRNA_m1G_MTases_N"/>
</dbReference>
<dbReference type="PANTHER" id="PTHR30027">
    <property type="entry name" value="RIBOSOMAL RNA SMALL SUBUNIT METHYLTRANSFERASE E"/>
    <property type="match status" value="1"/>
</dbReference>
<feature type="domain" description="Ribosomal RNA small subunit methyltransferase E PUA-like" evidence="14">
    <location>
        <begin position="19"/>
        <end position="65"/>
    </location>
</feature>
<dbReference type="GO" id="GO:0070042">
    <property type="term" value="F:rRNA (uridine-N3-)-methyltransferase activity"/>
    <property type="evidence" value="ECO:0007669"/>
    <property type="project" value="TreeGrafter"/>
</dbReference>
<dbReference type="Pfam" id="PF20260">
    <property type="entry name" value="PUA_4"/>
    <property type="match status" value="1"/>
</dbReference>
<dbReference type="NCBIfam" id="NF008691">
    <property type="entry name" value="PRK11713.1-4"/>
    <property type="match status" value="1"/>
</dbReference>
<dbReference type="Proteomes" id="UP000033530">
    <property type="component" value="Unassembled WGS sequence"/>
</dbReference>
<gene>
    <name evidence="15" type="ORF">VV61_01290</name>
</gene>
<evidence type="ECO:0000256" key="1">
    <source>
        <dbReference type="ARBA" id="ARBA00004496"/>
    </source>
</evidence>
<accession>A0AAJ0JQK4</accession>
<dbReference type="PIRSF" id="PIRSF015601">
    <property type="entry name" value="MTase_slr0722"/>
    <property type="match status" value="1"/>
</dbReference>
<dbReference type="Gene3D" id="2.40.240.20">
    <property type="entry name" value="Hypothetical PUA domain-like, domain 1"/>
    <property type="match status" value="1"/>
</dbReference>
<dbReference type="SUPFAM" id="SSF75217">
    <property type="entry name" value="alpha/beta knot"/>
    <property type="match status" value="1"/>
</dbReference>
<evidence type="ECO:0000256" key="9">
    <source>
        <dbReference type="ARBA" id="ARBA00022691"/>
    </source>
</evidence>
<evidence type="ECO:0000256" key="3">
    <source>
        <dbReference type="ARBA" id="ARBA00012328"/>
    </source>
</evidence>
<evidence type="ECO:0000256" key="11">
    <source>
        <dbReference type="ARBA" id="ARBA00047944"/>
    </source>
</evidence>
<dbReference type="PANTHER" id="PTHR30027:SF3">
    <property type="entry name" value="16S RRNA (URACIL(1498)-N(3))-METHYLTRANSFERASE"/>
    <property type="match status" value="1"/>
</dbReference>
<dbReference type="SUPFAM" id="SSF88697">
    <property type="entry name" value="PUA domain-like"/>
    <property type="match status" value="1"/>
</dbReference>
<dbReference type="GO" id="GO:0005737">
    <property type="term" value="C:cytoplasm"/>
    <property type="evidence" value="ECO:0007669"/>
    <property type="project" value="UniProtKB-SubCell"/>
</dbReference>
<evidence type="ECO:0000256" key="4">
    <source>
        <dbReference type="ARBA" id="ARBA00013673"/>
    </source>
</evidence>
<dbReference type="EC" id="2.1.1.193" evidence="3 12"/>
<evidence type="ECO:0000313" key="16">
    <source>
        <dbReference type="Proteomes" id="UP000033530"/>
    </source>
</evidence>
<keyword evidence="8 12" id="KW-0808">Transferase</keyword>
<evidence type="ECO:0000256" key="5">
    <source>
        <dbReference type="ARBA" id="ARBA00022490"/>
    </source>
</evidence>
<dbReference type="InterPro" id="IPR046886">
    <property type="entry name" value="RsmE_MTase_dom"/>
</dbReference>
<evidence type="ECO:0000256" key="6">
    <source>
        <dbReference type="ARBA" id="ARBA00022552"/>
    </source>
</evidence>
<dbReference type="AlphaFoldDB" id="A0AAJ0JQK4"/>
<comment type="caution">
    <text evidence="15">The sequence shown here is derived from an EMBL/GenBank/DDBJ whole genome shotgun (WGS) entry which is preliminary data.</text>
</comment>
<evidence type="ECO:0000259" key="13">
    <source>
        <dbReference type="Pfam" id="PF04452"/>
    </source>
</evidence>
<evidence type="ECO:0000256" key="12">
    <source>
        <dbReference type="PIRNR" id="PIRNR015601"/>
    </source>
</evidence>
<keyword evidence="7 12" id="KW-0489">Methyltransferase</keyword>
<evidence type="ECO:0000313" key="15">
    <source>
        <dbReference type="EMBL" id="KKB26150.1"/>
    </source>
</evidence>
<feature type="domain" description="Ribosomal RNA small subunit methyltransferase E methyltransferase" evidence="13">
    <location>
        <begin position="74"/>
        <end position="243"/>
    </location>
</feature>
<dbReference type="FunFam" id="3.40.1280.10:FF:000024">
    <property type="entry name" value="Ribosomal RNA small subunit methyltransferase E"/>
    <property type="match status" value="1"/>
</dbReference>
<dbReference type="GO" id="GO:0070475">
    <property type="term" value="P:rRNA base methylation"/>
    <property type="evidence" value="ECO:0007669"/>
    <property type="project" value="TreeGrafter"/>
</dbReference>
<evidence type="ECO:0000256" key="10">
    <source>
        <dbReference type="ARBA" id="ARBA00025699"/>
    </source>
</evidence>